<dbReference type="InterPro" id="IPR033989">
    <property type="entry name" value="CD209-like_CTLD"/>
</dbReference>
<keyword evidence="1" id="KW-0430">Lectin</keyword>
<dbReference type="Pfam" id="PF00059">
    <property type="entry name" value="Lectin_C"/>
    <property type="match status" value="1"/>
</dbReference>
<dbReference type="PANTHER" id="PTHR22803">
    <property type="entry name" value="MANNOSE, PHOSPHOLIPASE, LECTIN RECEPTOR RELATED"/>
    <property type="match status" value="1"/>
</dbReference>
<dbReference type="RefSeq" id="XP_015251667.1">
    <property type="nucleotide sequence ID" value="XM_015396181.1"/>
</dbReference>
<evidence type="ECO:0000313" key="6">
    <source>
        <dbReference type="Ensembl" id="ENSCVAP00000021112.1"/>
    </source>
</evidence>
<dbReference type="Ensembl" id="ENSCVAT00000012614.1">
    <property type="protein sequence ID" value="ENSCVAP00000021112.1"/>
    <property type="gene ID" value="ENSCVAG00000002954.1"/>
</dbReference>
<dbReference type="PROSITE" id="PS00615">
    <property type="entry name" value="C_TYPE_LECTIN_1"/>
    <property type="match status" value="1"/>
</dbReference>
<evidence type="ECO:0000313" key="7">
    <source>
        <dbReference type="Proteomes" id="UP000265020"/>
    </source>
</evidence>
<dbReference type="OrthoDB" id="2142683at2759"/>
<evidence type="ECO:0000256" key="4">
    <source>
        <dbReference type="SAM" id="Phobius"/>
    </source>
</evidence>
<dbReference type="Gene3D" id="1.20.5.1000">
    <property type="entry name" value="arf6 gtpase in complex with a specific effector, jip4"/>
    <property type="match status" value="1"/>
</dbReference>
<dbReference type="Gene3D" id="1.20.5.400">
    <property type="match status" value="1"/>
</dbReference>
<dbReference type="InterPro" id="IPR016186">
    <property type="entry name" value="C-type_lectin-like/link_sf"/>
</dbReference>
<proteinExistence type="predicted"/>
<dbReference type="GeneID" id="107098468"/>
<dbReference type="Gene3D" id="1.10.287.1490">
    <property type="match status" value="1"/>
</dbReference>
<dbReference type="OMA" id="LSFQTQM"/>
<keyword evidence="4" id="KW-0472">Membrane</keyword>
<keyword evidence="4" id="KW-1133">Transmembrane helix</keyword>
<dbReference type="KEGG" id="cvg:107098468"/>
<evidence type="ECO:0000256" key="1">
    <source>
        <dbReference type="ARBA" id="ARBA00022734"/>
    </source>
</evidence>
<keyword evidence="3" id="KW-0175">Coiled coil</keyword>
<dbReference type="SUPFAM" id="SSF56436">
    <property type="entry name" value="C-type lectin-like"/>
    <property type="match status" value="1"/>
</dbReference>
<feature type="coiled-coil region" evidence="3">
    <location>
        <begin position="73"/>
        <end position="317"/>
    </location>
</feature>
<evidence type="ECO:0000259" key="5">
    <source>
        <dbReference type="PROSITE" id="PS50041"/>
    </source>
</evidence>
<keyword evidence="7" id="KW-1185">Reference proteome</keyword>
<dbReference type="InterPro" id="IPR018378">
    <property type="entry name" value="C-type_lectin_CS"/>
</dbReference>
<organism evidence="6 7">
    <name type="scientific">Cyprinodon variegatus</name>
    <name type="common">Sheepshead minnow</name>
    <dbReference type="NCBI Taxonomy" id="28743"/>
    <lineage>
        <taxon>Eukaryota</taxon>
        <taxon>Metazoa</taxon>
        <taxon>Chordata</taxon>
        <taxon>Craniata</taxon>
        <taxon>Vertebrata</taxon>
        <taxon>Euteleostomi</taxon>
        <taxon>Actinopterygii</taxon>
        <taxon>Neopterygii</taxon>
        <taxon>Teleostei</taxon>
        <taxon>Neoteleostei</taxon>
        <taxon>Acanthomorphata</taxon>
        <taxon>Ovalentaria</taxon>
        <taxon>Atherinomorphae</taxon>
        <taxon>Cyprinodontiformes</taxon>
        <taxon>Cyprinodontidae</taxon>
        <taxon>Cyprinodon</taxon>
    </lineage>
</organism>
<reference evidence="6" key="1">
    <citation type="submission" date="2025-08" db="UniProtKB">
        <authorList>
            <consortium name="Ensembl"/>
        </authorList>
    </citation>
    <scope>IDENTIFICATION</scope>
</reference>
<dbReference type="SMART" id="SM00034">
    <property type="entry name" value="CLECT"/>
    <property type="match status" value="1"/>
</dbReference>
<dbReference type="GeneTree" id="ENSGT01020000230338"/>
<feature type="domain" description="C-type lectin" evidence="5">
    <location>
        <begin position="344"/>
        <end position="462"/>
    </location>
</feature>
<dbReference type="Gene3D" id="3.10.100.10">
    <property type="entry name" value="Mannose-Binding Protein A, subunit A"/>
    <property type="match status" value="1"/>
</dbReference>
<reference evidence="6" key="2">
    <citation type="submission" date="2025-09" db="UniProtKB">
        <authorList>
            <consortium name="Ensembl"/>
        </authorList>
    </citation>
    <scope>IDENTIFICATION</scope>
</reference>
<protein>
    <submittedName>
        <fullName evidence="6">C-type lectin domain family 4 member M-like</fullName>
    </submittedName>
</protein>
<dbReference type="GO" id="GO:0030246">
    <property type="term" value="F:carbohydrate binding"/>
    <property type="evidence" value="ECO:0007669"/>
    <property type="project" value="UniProtKB-KW"/>
</dbReference>
<dbReference type="CDD" id="cd03590">
    <property type="entry name" value="CLECT_DC-SIGN_like"/>
    <property type="match status" value="1"/>
</dbReference>
<name>A0A3Q2DNZ0_CYPVA</name>
<accession>A0A3Q2DNZ0</accession>
<evidence type="ECO:0000256" key="2">
    <source>
        <dbReference type="ARBA" id="ARBA00023157"/>
    </source>
</evidence>
<dbReference type="Proteomes" id="UP000265020">
    <property type="component" value="Unassembled WGS sequence"/>
</dbReference>
<dbReference type="AlphaFoldDB" id="A0A3Q2DNZ0"/>
<keyword evidence="4" id="KW-0812">Transmembrane</keyword>
<dbReference type="InterPro" id="IPR001304">
    <property type="entry name" value="C-type_lectin-like"/>
</dbReference>
<dbReference type="STRING" id="28743.ENSCVAP00000021112"/>
<dbReference type="InterPro" id="IPR016187">
    <property type="entry name" value="CTDL_fold"/>
</dbReference>
<dbReference type="InterPro" id="IPR050111">
    <property type="entry name" value="C-type_lectin/snaclec_domain"/>
</dbReference>
<dbReference type="SUPFAM" id="SSF57997">
    <property type="entry name" value="Tropomyosin"/>
    <property type="match status" value="1"/>
</dbReference>
<evidence type="ECO:0000256" key="3">
    <source>
        <dbReference type="SAM" id="Coils"/>
    </source>
</evidence>
<keyword evidence="2" id="KW-1015">Disulfide bond</keyword>
<feature type="transmembrane region" description="Helical" evidence="4">
    <location>
        <begin position="44"/>
        <end position="64"/>
    </location>
</feature>
<sequence>MSFEYRASKITDMEMTNSETPYTNFSDGRKKLLHSVYALRNNSFKLVTIGLGLVCVFLLVWIIGQSVHYENIKQDNQNKFKGLNEVNEKLQANLKIAQQAKKNVEEGCKQTKDRVDSLSKRVYQLQADNRVLSNERDELKAKQSQAEATSSSLNKELGKLKDSIAQVEQQRNDLNAAQISLQTKYDAVVKSRKELQANYDTVITERNNLQNKFNNVTRSRDQLQLSYNDVIKKVEELHDRYNFSISEKDNLSSSNQNLTTELRKLQDLYSLLKKGENDLQSSYESVMREKSELEKSLKNVTTERDLLKAKADNLTAEREILLGTVNKLNATIEEKNCTAGWKKFQYSCYFPSTIKKTWTKSREDCLNKGADLAIVNSREEMNFLNTLYSSDKEVWIGLTDGGVEGHWKWVDGTPLTLTFWAKGQPNSHQGRDQDCVEFWHRATGSGDWNDENCSVEQNWICEK</sequence>
<dbReference type="PROSITE" id="PS50041">
    <property type="entry name" value="C_TYPE_LECTIN_2"/>
    <property type="match status" value="1"/>
</dbReference>